<evidence type="ECO:0000313" key="1">
    <source>
        <dbReference type="EMBL" id="KAL0183135.1"/>
    </source>
</evidence>
<comment type="caution">
    <text evidence="1">The sequence shown here is derived from an EMBL/GenBank/DDBJ whole genome shotgun (WGS) entry which is preliminary data.</text>
</comment>
<reference evidence="1 2" key="1">
    <citation type="submission" date="2024-05" db="EMBL/GenBank/DDBJ databases">
        <title>Genome sequencing and assembly of Indian major carp, Cirrhinus mrigala (Hamilton, 1822).</title>
        <authorList>
            <person name="Mohindra V."/>
            <person name="Chowdhury L.M."/>
            <person name="Lal K."/>
            <person name="Jena J.K."/>
        </authorList>
    </citation>
    <scope>NUCLEOTIDE SEQUENCE [LARGE SCALE GENOMIC DNA]</scope>
    <source>
        <strain evidence="1">CM1030</strain>
        <tissue evidence="1">Blood</tissue>
    </source>
</reference>
<evidence type="ECO:0000313" key="2">
    <source>
        <dbReference type="Proteomes" id="UP001529510"/>
    </source>
</evidence>
<feature type="non-terminal residue" evidence="1">
    <location>
        <position position="68"/>
    </location>
</feature>
<protein>
    <submittedName>
        <fullName evidence="1">Uncharacterized protein</fullName>
    </submittedName>
</protein>
<name>A0ABD0QA53_CIRMR</name>
<accession>A0ABD0QA53</accession>
<sequence>LHVHRIHRRAVSSPCRGSPLEKATWNKAGLLMTFDLQHNGGTLWLYLSEARARLQIHKSGRILTDVTA</sequence>
<feature type="non-terminal residue" evidence="1">
    <location>
        <position position="1"/>
    </location>
</feature>
<dbReference type="EMBL" id="JAMKFB020000010">
    <property type="protein sequence ID" value="KAL0183135.1"/>
    <property type="molecule type" value="Genomic_DNA"/>
</dbReference>
<keyword evidence="2" id="KW-1185">Reference proteome</keyword>
<proteinExistence type="predicted"/>
<dbReference type="AlphaFoldDB" id="A0ABD0QA53"/>
<dbReference type="Proteomes" id="UP001529510">
    <property type="component" value="Unassembled WGS sequence"/>
</dbReference>
<gene>
    <name evidence="1" type="ORF">M9458_022510</name>
</gene>
<organism evidence="1 2">
    <name type="scientific">Cirrhinus mrigala</name>
    <name type="common">Mrigala</name>
    <dbReference type="NCBI Taxonomy" id="683832"/>
    <lineage>
        <taxon>Eukaryota</taxon>
        <taxon>Metazoa</taxon>
        <taxon>Chordata</taxon>
        <taxon>Craniata</taxon>
        <taxon>Vertebrata</taxon>
        <taxon>Euteleostomi</taxon>
        <taxon>Actinopterygii</taxon>
        <taxon>Neopterygii</taxon>
        <taxon>Teleostei</taxon>
        <taxon>Ostariophysi</taxon>
        <taxon>Cypriniformes</taxon>
        <taxon>Cyprinidae</taxon>
        <taxon>Labeoninae</taxon>
        <taxon>Labeonini</taxon>
        <taxon>Cirrhinus</taxon>
    </lineage>
</organism>